<sequence>MLSRLEIGEEEAAERRRLGLGGRGLTKLTVDGTSTRDRHFNVSGFAFTLPSGLGSAPSMLDLPSALPAHLAPSPHTLPYFDTNLLSPSLPSFALLATLVEAIDLEELSLFGSIGVVDADLLEPVELDNSYLARARSLLLTSMSYLPLVGSYLAASNAVGVEGPPVPSRSEKVDGAVGSSWGAPGSRGGGLSAGRSGSRLTEEELEWVRKEGSGRLRRVHV</sequence>
<evidence type="ECO:0000256" key="1">
    <source>
        <dbReference type="SAM" id="MobiDB-lite"/>
    </source>
</evidence>
<evidence type="ECO:0000313" key="3">
    <source>
        <dbReference type="Proteomes" id="UP000193467"/>
    </source>
</evidence>
<feature type="region of interest" description="Disordered" evidence="1">
    <location>
        <begin position="162"/>
        <end position="196"/>
    </location>
</feature>
<dbReference type="Proteomes" id="UP000193467">
    <property type="component" value="Unassembled WGS sequence"/>
</dbReference>
<accession>A0A1Y2G573</accession>
<organism evidence="2 3">
    <name type="scientific">Leucosporidium creatinivorum</name>
    <dbReference type="NCBI Taxonomy" id="106004"/>
    <lineage>
        <taxon>Eukaryota</taxon>
        <taxon>Fungi</taxon>
        <taxon>Dikarya</taxon>
        <taxon>Basidiomycota</taxon>
        <taxon>Pucciniomycotina</taxon>
        <taxon>Microbotryomycetes</taxon>
        <taxon>Leucosporidiales</taxon>
        <taxon>Leucosporidium</taxon>
    </lineage>
</organism>
<reference evidence="2 3" key="1">
    <citation type="submission" date="2016-07" db="EMBL/GenBank/DDBJ databases">
        <title>Pervasive Adenine N6-methylation of Active Genes in Fungi.</title>
        <authorList>
            <consortium name="DOE Joint Genome Institute"/>
            <person name="Mondo S.J."/>
            <person name="Dannebaum R.O."/>
            <person name="Kuo R.C."/>
            <person name="Labutti K."/>
            <person name="Haridas S."/>
            <person name="Kuo A."/>
            <person name="Salamov A."/>
            <person name="Ahrendt S.R."/>
            <person name="Lipzen A."/>
            <person name="Sullivan W."/>
            <person name="Andreopoulos W.B."/>
            <person name="Clum A."/>
            <person name="Lindquist E."/>
            <person name="Daum C."/>
            <person name="Ramamoorthy G.K."/>
            <person name="Gryganskyi A."/>
            <person name="Culley D."/>
            <person name="Magnuson J.K."/>
            <person name="James T.Y."/>
            <person name="O'Malley M.A."/>
            <person name="Stajich J.E."/>
            <person name="Spatafora J.W."/>
            <person name="Visel A."/>
            <person name="Grigoriev I.V."/>
        </authorList>
    </citation>
    <scope>NUCLEOTIDE SEQUENCE [LARGE SCALE GENOMIC DNA]</scope>
    <source>
        <strain evidence="2 3">62-1032</strain>
    </source>
</reference>
<name>A0A1Y2G573_9BASI</name>
<dbReference type="EMBL" id="MCGR01000003">
    <property type="protein sequence ID" value="ORY90651.1"/>
    <property type="molecule type" value="Genomic_DNA"/>
</dbReference>
<evidence type="ECO:0000313" key="2">
    <source>
        <dbReference type="EMBL" id="ORY90651.1"/>
    </source>
</evidence>
<gene>
    <name evidence="2" type="ORF">BCR35DRAFT_299201</name>
</gene>
<proteinExistence type="predicted"/>
<protein>
    <submittedName>
        <fullName evidence="2">Uncharacterized protein</fullName>
    </submittedName>
</protein>
<dbReference type="AlphaFoldDB" id="A0A1Y2G573"/>
<comment type="caution">
    <text evidence="2">The sequence shown here is derived from an EMBL/GenBank/DDBJ whole genome shotgun (WGS) entry which is preliminary data.</text>
</comment>
<keyword evidence="3" id="KW-1185">Reference proteome</keyword>
<dbReference type="InParanoid" id="A0A1Y2G573"/>